<evidence type="ECO:0000313" key="7">
    <source>
        <dbReference type="Proteomes" id="UP000308133"/>
    </source>
</evidence>
<dbReference type="InterPro" id="IPR032466">
    <property type="entry name" value="Metal_Hydrolase"/>
</dbReference>
<dbReference type="Pfam" id="PF01979">
    <property type="entry name" value="Amidohydro_1"/>
    <property type="match status" value="2"/>
</dbReference>
<comment type="cofactor">
    <cofactor evidence="1">
        <name>Zn(2+)</name>
        <dbReference type="ChEBI" id="CHEBI:29105"/>
    </cofactor>
</comment>
<dbReference type="InterPro" id="IPR011059">
    <property type="entry name" value="Metal-dep_hydrolase_composite"/>
</dbReference>
<dbReference type="InterPro" id="IPR051607">
    <property type="entry name" value="Metallo-dep_hydrolases"/>
</dbReference>
<evidence type="ECO:0000256" key="1">
    <source>
        <dbReference type="ARBA" id="ARBA00001947"/>
    </source>
</evidence>
<dbReference type="Gene3D" id="2.30.40.10">
    <property type="entry name" value="Urease, subunit C, domain 1"/>
    <property type="match status" value="1"/>
</dbReference>
<comment type="caution">
    <text evidence="6">The sequence shown here is derived from an EMBL/GenBank/DDBJ whole genome shotgun (WGS) entry which is preliminary data.</text>
</comment>
<dbReference type="GO" id="GO:0005829">
    <property type="term" value="C:cytosol"/>
    <property type="evidence" value="ECO:0007669"/>
    <property type="project" value="TreeGrafter"/>
</dbReference>
<evidence type="ECO:0000313" key="6">
    <source>
        <dbReference type="EMBL" id="TKX20304.1"/>
    </source>
</evidence>
<organism evidence="6 7">
    <name type="scientific">Elsinoe australis</name>
    <dbReference type="NCBI Taxonomy" id="40998"/>
    <lineage>
        <taxon>Eukaryota</taxon>
        <taxon>Fungi</taxon>
        <taxon>Dikarya</taxon>
        <taxon>Ascomycota</taxon>
        <taxon>Pezizomycotina</taxon>
        <taxon>Dothideomycetes</taxon>
        <taxon>Dothideomycetidae</taxon>
        <taxon>Myriangiales</taxon>
        <taxon>Elsinoaceae</taxon>
        <taxon>Elsinoe</taxon>
    </lineage>
</organism>
<keyword evidence="4" id="KW-0862">Zinc</keyword>
<feature type="domain" description="Amidohydrolase-related" evidence="5">
    <location>
        <begin position="257"/>
        <end position="417"/>
    </location>
</feature>
<dbReference type="SUPFAM" id="SSF51556">
    <property type="entry name" value="Metallo-dependent hydrolases"/>
    <property type="match status" value="1"/>
</dbReference>
<keyword evidence="3 6" id="KW-0378">Hydrolase</keyword>
<dbReference type="AlphaFoldDB" id="A0A4U7AX60"/>
<evidence type="ECO:0000256" key="2">
    <source>
        <dbReference type="ARBA" id="ARBA00022723"/>
    </source>
</evidence>
<dbReference type="PANTHER" id="PTHR11271">
    <property type="entry name" value="GUANINE DEAMINASE"/>
    <property type="match status" value="1"/>
</dbReference>
<protein>
    <submittedName>
        <fullName evidence="6">Amidohydrolase-like protein 3</fullName>
    </submittedName>
</protein>
<dbReference type="Gene3D" id="3.20.20.140">
    <property type="entry name" value="Metal-dependent hydrolases"/>
    <property type="match status" value="1"/>
</dbReference>
<dbReference type="GO" id="GO:0019239">
    <property type="term" value="F:deaminase activity"/>
    <property type="evidence" value="ECO:0007669"/>
    <property type="project" value="TreeGrafter"/>
</dbReference>
<name>A0A4U7AX60_9PEZI</name>
<dbReference type="EMBL" id="PTQR01000091">
    <property type="protein sequence ID" value="TKX20304.1"/>
    <property type="molecule type" value="Genomic_DNA"/>
</dbReference>
<gene>
    <name evidence="6" type="ORF">C1H76_7458</name>
</gene>
<dbReference type="SUPFAM" id="SSF51338">
    <property type="entry name" value="Composite domain of metallo-dependent hydrolases"/>
    <property type="match status" value="2"/>
</dbReference>
<evidence type="ECO:0000259" key="5">
    <source>
        <dbReference type="Pfam" id="PF01979"/>
    </source>
</evidence>
<feature type="domain" description="Amidohydrolase-related" evidence="5">
    <location>
        <begin position="63"/>
        <end position="188"/>
    </location>
</feature>
<dbReference type="Proteomes" id="UP000308133">
    <property type="component" value="Unassembled WGS sequence"/>
</dbReference>
<accession>A0A4U7AX60</accession>
<dbReference type="GO" id="GO:0046872">
    <property type="term" value="F:metal ion binding"/>
    <property type="evidence" value="ECO:0007669"/>
    <property type="project" value="UniProtKB-KW"/>
</dbReference>
<reference evidence="6 7" key="1">
    <citation type="submission" date="2018-02" db="EMBL/GenBank/DDBJ databases">
        <title>Draft genome sequences of Elsinoe sp., causing black scab on jojoba.</title>
        <authorList>
            <person name="Stodart B."/>
            <person name="Jeffress S."/>
            <person name="Ash G."/>
            <person name="Arun Chinnappa K."/>
        </authorList>
    </citation>
    <scope>NUCLEOTIDE SEQUENCE [LARGE SCALE GENOMIC DNA]</scope>
    <source>
        <strain evidence="6 7">Hillstone_2</strain>
    </source>
</reference>
<proteinExistence type="predicted"/>
<evidence type="ECO:0000256" key="3">
    <source>
        <dbReference type="ARBA" id="ARBA00022801"/>
    </source>
</evidence>
<evidence type="ECO:0000256" key="4">
    <source>
        <dbReference type="ARBA" id="ARBA00022833"/>
    </source>
</evidence>
<dbReference type="InterPro" id="IPR006680">
    <property type="entry name" value="Amidohydro-rel"/>
</dbReference>
<sequence length="474" mass="52626">MSNPKLFQHATVIGWSEERQVLEITEDSSLLIEGDRISGTWSAGQEPPIPQEGLEIIDAMGKILTPGFIDTHRHNWQVIFRTMKNECTIWDYFTHVMAPETLHTMTAEDVYNAQLLGIYEGLNTGVTTQLDHAHHPPGRDRAEAALRASIESGARIYHAHTIGNNWIPVDTKQMIAEFKELEERYRDALKSSLVSLSLSCDDFGLKSREDVAPIVSFLHEHEVPVLTTHSIAGPYGVDNGPKVLHNLGILDVPFPVVISHASFLDQASYQLLKRYKQYTSITIESEMSFGQTNPTAHHCLDQSSLGLDSIWCNSGDMLTQARILLQYVRFQSHTDVVSKWRVPANMSMTPDQAFLFATRHGGLALRRPDLGILAPGAKADVLVWDTTNLAMTGYADPVAAVLLHANVGDIESVLVDGVFRKRDGELLVPDLKGAKERFARSARKVQAKALGVDRTEVKTGDRFFSGAEIDVVPR</sequence>
<keyword evidence="2" id="KW-0479">Metal-binding</keyword>
<dbReference type="PANTHER" id="PTHR11271:SF37">
    <property type="entry name" value="FAMILY PROTEIN, PUTATIVE (AFU_ORTHOLOGUE AFUA_4G00460)-RELATED"/>
    <property type="match status" value="1"/>
</dbReference>